<evidence type="ECO:0000256" key="1">
    <source>
        <dbReference type="SAM" id="SignalP"/>
    </source>
</evidence>
<evidence type="ECO:0008006" key="4">
    <source>
        <dbReference type="Google" id="ProtNLM"/>
    </source>
</evidence>
<dbReference type="EMBL" id="CACVKT020005771">
    <property type="protein sequence ID" value="CAC5397772.1"/>
    <property type="molecule type" value="Genomic_DNA"/>
</dbReference>
<name>A0A6J8CSD2_MYTCO</name>
<reference evidence="2 3" key="1">
    <citation type="submission" date="2020-06" db="EMBL/GenBank/DDBJ databases">
        <authorList>
            <person name="Li R."/>
            <person name="Bekaert M."/>
        </authorList>
    </citation>
    <scope>NUCLEOTIDE SEQUENCE [LARGE SCALE GENOMIC DNA]</scope>
    <source>
        <strain evidence="3">wild</strain>
    </source>
</reference>
<evidence type="ECO:0000313" key="3">
    <source>
        <dbReference type="Proteomes" id="UP000507470"/>
    </source>
</evidence>
<gene>
    <name evidence="2" type="ORF">MCOR_32188</name>
</gene>
<proteinExistence type="predicted"/>
<keyword evidence="3" id="KW-1185">Reference proteome</keyword>
<evidence type="ECO:0000313" key="2">
    <source>
        <dbReference type="EMBL" id="CAC5397772.1"/>
    </source>
</evidence>
<feature type="chain" id="PRO_5026974288" description="EGF-like domain-containing protein" evidence="1">
    <location>
        <begin position="30"/>
        <end position="280"/>
    </location>
</feature>
<protein>
    <recommendedName>
        <fullName evidence="4">EGF-like domain-containing protein</fullName>
    </recommendedName>
</protein>
<dbReference type="Proteomes" id="UP000507470">
    <property type="component" value="Unassembled WGS sequence"/>
</dbReference>
<sequence length="280" mass="30190">MDHLKVKVTGVWILITIFCALSVEGVAYGGHCTTSANCTETDNICGSNNKCNCSSTTFRKNSAECAAKVDLNAVCEGGESADQCEDSLAECRNDSGYKCLCKDNNFEKQTVLCAPQIVLNAVCEVGESADQCVDSLAECRNDSGYKCLCKHNNFENKTGLCTPRIAFNETCDNTDSAADQCSQANMGCLNDGLGIYKCLCYSNYYESSGTCYDRKKPYEACNEGQCVVHATCNVNCTCDMGYEASPIVSPTQCNGGGRETVSLLYLLAMTKVASQMLLSR</sequence>
<feature type="signal peptide" evidence="1">
    <location>
        <begin position="1"/>
        <end position="29"/>
    </location>
</feature>
<accession>A0A6J8CSD2</accession>
<keyword evidence="1" id="KW-0732">Signal</keyword>
<organism evidence="2 3">
    <name type="scientific">Mytilus coruscus</name>
    <name type="common">Sea mussel</name>
    <dbReference type="NCBI Taxonomy" id="42192"/>
    <lineage>
        <taxon>Eukaryota</taxon>
        <taxon>Metazoa</taxon>
        <taxon>Spiralia</taxon>
        <taxon>Lophotrochozoa</taxon>
        <taxon>Mollusca</taxon>
        <taxon>Bivalvia</taxon>
        <taxon>Autobranchia</taxon>
        <taxon>Pteriomorphia</taxon>
        <taxon>Mytilida</taxon>
        <taxon>Mytiloidea</taxon>
        <taxon>Mytilidae</taxon>
        <taxon>Mytilinae</taxon>
        <taxon>Mytilus</taxon>
    </lineage>
</organism>
<dbReference type="OrthoDB" id="6068247at2759"/>
<dbReference type="AlphaFoldDB" id="A0A6J8CSD2"/>